<dbReference type="PROSITE" id="PS50053">
    <property type="entry name" value="UBIQUITIN_2"/>
    <property type="match status" value="1"/>
</dbReference>
<gene>
    <name evidence="13" type="ORF">EWM64_g8251</name>
</gene>
<dbReference type="SUPFAM" id="SSF54236">
    <property type="entry name" value="Ubiquitin-like"/>
    <property type="match status" value="1"/>
</dbReference>
<feature type="domain" description="UBA" evidence="11">
    <location>
        <begin position="378"/>
        <end position="416"/>
    </location>
</feature>
<dbReference type="SUPFAM" id="SSF50630">
    <property type="entry name" value="Acid proteases"/>
    <property type="match status" value="1"/>
</dbReference>
<evidence type="ECO:0000256" key="10">
    <source>
        <dbReference type="SAM" id="MobiDB-lite"/>
    </source>
</evidence>
<evidence type="ECO:0000256" key="2">
    <source>
        <dbReference type="ARBA" id="ARBA00004496"/>
    </source>
</evidence>
<dbReference type="GO" id="GO:0006508">
    <property type="term" value="P:proteolysis"/>
    <property type="evidence" value="ECO:0007669"/>
    <property type="project" value="UniProtKB-KW"/>
</dbReference>
<keyword evidence="7" id="KW-0645">Protease</keyword>
<keyword evidence="14" id="KW-1185">Reference proteome</keyword>
<accession>A0A4Y9ZPK9</accession>
<dbReference type="SUPFAM" id="SSF46934">
    <property type="entry name" value="UBA-like"/>
    <property type="match status" value="1"/>
</dbReference>
<comment type="similarity">
    <text evidence="3">Belongs to the DDI1 family.</text>
</comment>
<keyword evidence="6" id="KW-0963">Cytoplasm</keyword>
<proteinExistence type="inferred from homology"/>
<comment type="subcellular location">
    <subcellularLocation>
        <location evidence="2">Cytoplasm</location>
    </subcellularLocation>
</comment>
<evidence type="ECO:0000313" key="13">
    <source>
        <dbReference type="EMBL" id="TFY75761.1"/>
    </source>
</evidence>
<feature type="domain" description="Ubiquitin-like" evidence="12">
    <location>
        <begin position="1"/>
        <end position="73"/>
    </location>
</feature>
<dbReference type="GO" id="GO:0005737">
    <property type="term" value="C:cytoplasm"/>
    <property type="evidence" value="ECO:0007669"/>
    <property type="project" value="UniProtKB-SubCell"/>
</dbReference>
<keyword evidence="8" id="KW-0064">Aspartyl protease</keyword>
<dbReference type="PANTHER" id="PTHR12917">
    <property type="entry name" value="ASPARTYL PROTEASE DDI-RELATED"/>
    <property type="match status" value="1"/>
</dbReference>
<dbReference type="Gene3D" id="3.10.20.90">
    <property type="entry name" value="Phosphatidylinositol 3-kinase Catalytic Subunit, Chain A, domain 1"/>
    <property type="match status" value="1"/>
</dbReference>
<evidence type="ECO:0000256" key="5">
    <source>
        <dbReference type="ARBA" id="ARBA00021491"/>
    </source>
</evidence>
<dbReference type="InterPro" id="IPR015940">
    <property type="entry name" value="UBA"/>
</dbReference>
<evidence type="ECO:0000256" key="7">
    <source>
        <dbReference type="ARBA" id="ARBA00022670"/>
    </source>
</evidence>
<dbReference type="Proteomes" id="UP000298061">
    <property type="component" value="Unassembled WGS sequence"/>
</dbReference>
<dbReference type="InterPro" id="IPR009060">
    <property type="entry name" value="UBA-like_sf"/>
</dbReference>
<dbReference type="STRING" id="135208.A0A4Y9ZPK9"/>
<comment type="caution">
    <text evidence="13">The sequence shown here is derived from an EMBL/GenBank/DDBJ whole genome shotgun (WGS) entry which is preliminary data.</text>
</comment>
<dbReference type="EMBL" id="SFCI01001443">
    <property type="protein sequence ID" value="TFY75761.1"/>
    <property type="molecule type" value="Genomic_DNA"/>
</dbReference>
<dbReference type="GO" id="GO:0004190">
    <property type="term" value="F:aspartic-type endopeptidase activity"/>
    <property type="evidence" value="ECO:0007669"/>
    <property type="project" value="UniProtKB-KW"/>
</dbReference>
<dbReference type="InterPro" id="IPR029071">
    <property type="entry name" value="Ubiquitin-like_domsf"/>
</dbReference>
<protein>
    <recommendedName>
        <fullName evidence="5">DNA damage-inducible protein 1</fullName>
    </recommendedName>
</protein>
<dbReference type="Pfam" id="PF00240">
    <property type="entry name" value="ubiquitin"/>
    <property type="match status" value="1"/>
</dbReference>
<evidence type="ECO:0000256" key="4">
    <source>
        <dbReference type="ARBA" id="ARBA00011128"/>
    </source>
</evidence>
<dbReference type="PROSITE" id="PS50030">
    <property type="entry name" value="UBA"/>
    <property type="match status" value="1"/>
</dbReference>
<evidence type="ECO:0000256" key="8">
    <source>
        <dbReference type="ARBA" id="ARBA00022750"/>
    </source>
</evidence>
<evidence type="ECO:0000256" key="1">
    <source>
        <dbReference type="ARBA" id="ARBA00003231"/>
    </source>
</evidence>
<evidence type="ECO:0000256" key="3">
    <source>
        <dbReference type="ARBA" id="ARBA00009136"/>
    </source>
</evidence>
<evidence type="ECO:0000256" key="6">
    <source>
        <dbReference type="ARBA" id="ARBA00022490"/>
    </source>
</evidence>
<dbReference type="Pfam" id="PF09668">
    <property type="entry name" value="Asp_protease"/>
    <property type="match status" value="1"/>
</dbReference>
<dbReference type="CDD" id="cd14310">
    <property type="entry name" value="UBA_cnDdi1_like"/>
    <property type="match status" value="1"/>
</dbReference>
<dbReference type="OrthoDB" id="1047367at2759"/>
<dbReference type="InterPro" id="IPR033882">
    <property type="entry name" value="DDI1_N"/>
</dbReference>
<comment type="subunit">
    <text evidence="4">Binds ubiquitin and polyubiquitinated proteins.</text>
</comment>
<dbReference type="Gene3D" id="2.40.70.10">
    <property type="entry name" value="Acid Proteases"/>
    <property type="match status" value="1"/>
</dbReference>
<dbReference type="CDD" id="cd05479">
    <property type="entry name" value="RP_DDI"/>
    <property type="match status" value="1"/>
</dbReference>
<dbReference type="Gene3D" id="1.10.8.10">
    <property type="entry name" value="DNA helicase RuvA subunit, C-terminal domain"/>
    <property type="match status" value="1"/>
</dbReference>
<name>A0A4Y9ZPK9_9AGAM</name>
<dbReference type="PANTHER" id="PTHR12917:SF1">
    <property type="entry name" value="AT13091P"/>
    <property type="match status" value="1"/>
</dbReference>
<evidence type="ECO:0000259" key="12">
    <source>
        <dbReference type="PROSITE" id="PS50053"/>
    </source>
</evidence>
<evidence type="ECO:0000313" key="14">
    <source>
        <dbReference type="Proteomes" id="UP000298061"/>
    </source>
</evidence>
<dbReference type="AlphaFoldDB" id="A0A4Y9ZPK9"/>
<sequence length="416" mass="44827">MELTFWNDFGQSFVVDIDPDMELENVMALLEAESNIPRDEQSISFEGRELSTPKSTMRELGVGENAMLLLRRRVTVAGRSTEQDTEMMRLQLLGDPELMRQLRETQPEVAAAAQSDPARFAELLRQTRGRQVEADREIQKLNADPYDVEAQRKIEEAIRQQAVMENLEHALEYSPESFGRVTMLYIPVEVNSRPVKAFVDSGAQQTIMSPECAEACGVMRLVDKRFAGIARGVGTAKILGRVHSAQLKLADVHLPCSFTIMEGRDVDLLLGLDMLKAHQACIDLEKGVLRIQGREVKFLAEHELPDKARAFDAGVPEQEIGGPTAGPSSTGPSGTGASAAGPSQPSQPFPGSGHTLGSSPTSGLGRGRGAPPNPGGTTHSEEAITTLMGLGATRELAISTLDAAGGNLDVAASLLF</sequence>
<feature type="compositionally biased region" description="Low complexity" evidence="10">
    <location>
        <begin position="321"/>
        <end position="353"/>
    </location>
</feature>
<keyword evidence="9" id="KW-0378">Hydrolase</keyword>
<feature type="region of interest" description="Disordered" evidence="10">
    <location>
        <begin position="316"/>
        <end position="380"/>
    </location>
</feature>
<dbReference type="CDD" id="cd01796">
    <property type="entry name" value="Ubl_Ddi1_like"/>
    <property type="match status" value="1"/>
</dbReference>
<reference evidence="13 14" key="1">
    <citation type="submission" date="2019-02" db="EMBL/GenBank/DDBJ databases">
        <title>Genome sequencing of the rare red list fungi Hericium alpestre (H. flagellum).</title>
        <authorList>
            <person name="Buettner E."/>
            <person name="Kellner H."/>
        </authorList>
    </citation>
    <scope>NUCLEOTIDE SEQUENCE [LARGE SCALE GENOMIC DNA]</scope>
    <source>
        <strain evidence="13 14">DSM 108284</strain>
    </source>
</reference>
<dbReference type="InterPro" id="IPR021109">
    <property type="entry name" value="Peptidase_aspartic_dom_sf"/>
</dbReference>
<comment type="function">
    <text evidence="1">Probable aspartic protease. May be involved in the regulation of exocytosis. Acts as a linker between the 19S proteasome and polyubiquitinated proteins via UBA domain interactions with ubiquitin for their subsequent degradation. Required for S-phase checkpoint control.</text>
</comment>
<dbReference type="SMART" id="SM00213">
    <property type="entry name" value="UBQ"/>
    <property type="match status" value="1"/>
</dbReference>
<dbReference type="InterPro" id="IPR000626">
    <property type="entry name" value="Ubiquitin-like_dom"/>
</dbReference>
<organism evidence="13 14">
    <name type="scientific">Hericium alpestre</name>
    <dbReference type="NCBI Taxonomy" id="135208"/>
    <lineage>
        <taxon>Eukaryota</taxon>
        <taxon>Fungi</taxon>
        <taxon>Dikarya</taxon>
        <taxon>Basidiomycota</taxon>
        <taxon>Agaricomycotina</taxon>
        <taxon>Agaricomycetes</taxon>
        <taxon>Russulales</taxon>
        <taxon>Hericiaceae</taxon>
        <taxon>Hericium</taxon>
    </lineage>
</organism>
<dbReference type="InterPro" id="IPR019103">
    <property type="entry name" value="Peptidase_aspartic_DDI1-type"/>
</dbReference>
<evidence type="ECO:0000259" key="11">
    <source>
        <dbReference type="PROSITE" id="PS50030"/>
    </source>
</evidence>
<evidence type="ECO:0000256" key="9">
    <source>
        <dbReference type="ARBA" id="ARBA00022801"/>
    </source>
</evidence>